<dbReference type="Proteomes" id="UP001139971">
    <property type="component" value="Unassembled WGS sequence"/>
</dbReference>
<dbReference type="SMART" id="SM00862">
    <property type="entry name" value="Trans_reg_C"/>
    <property type="match status" value="1"/>
</dbReference>
<dbReference type="AlphaFoldDB" id="A0A9X3YHU6"/>
<dbReference type="GO" id="GO:0006355">
    <property type="term" value="P:regulation of DNA-templated transcription"/>
    <property type="evidence" value="ECO:0007669"/>
    <property type="project" value="InterPro"/>
</dbReference>
<evidence type="ECO:0000256" key="5">
    <source>
        <dbReference type="SAM" id="Phobius"/>
    </source>
</evidence>
<dbReference type="PROSITE" id="PS51755">
    <property type="entry name" value="OMPR_PHOB"/>
    <property type="match status" value="1"/>
</dbReference>
<dbReference type="InterPro" id="IPR001867">
    <property type="entry name" value="OmpR/PhoB-type_DNA-bd"/>
</dbReference>
<keyword evidence="5" id="KW-0472">Membrane</keyword>
<dbReference type="InterPro" id="IPR050498">
    <property type="entry name" value="Ycf3"/>
</dbReference>
<dbReference type="GO" id="GO:0003677">
    <property type="term" value="F:DNA binding"/>
    <property type="evidence" value="ECO:0007669"/>
    <property type="project" value="UniProtKB-UniRule"/>
</dbReference>
<feature type="domain" description="OmpR/PhoB-type" evidence="6">
    <location>
        <begin position="1"/>
        <end position="98"/>
    </location>
</feature>
<dbReference type="Gene3D" id="1.25.40.10">
    <property type="entry name" value="Tetratricopeptide repeat domain"/>
    <property type="match status" value="2"/>
</dbReference>
<keyword evidence="2" id="KW-0802">TPR repeat</keyword>
<comment type="caution">
    <text evidence="7">The sequence shown here is derived from an EMBL/GenBank/DDBJ whole genome shotgun (WGS) entry which is preliminary data.</text>
</comment>
<reference evidence="7" key="1">
    <citation type="submission" date="2023-02" db="EMBL/GenBank/DDBJ databases">
        <title>Tahibacter soli sp. nov. isolated from soil.</title>
        <authorList>
            <person name="Baek J.H."/>
            <person name="Lee J.K."/>
            <person name="Choi D.G."/>
            <person name="Jeon C.O."/>
        </authorList>
    </citation>
    <scope>NUCLEOTIDE SEQUENCE</scope>
    <source>
        <strain evidence="7">BL</strain>
    </source>
</reference>
<dbReference type="SUPFAM" id="SSF46894">
    <property type="entry name" value="C-terminal effector domain of the bipartite response regulators"/>
    <property type="match status" value="1"/>
</dbReference>
<evidence type="ECO:0000256" key="4">
    <source>
        <dbReference type="PROSITE-ProRule" id="PRU01091"/>
    </source>
</evidence>
<gene>
    <name evidence="7" type="ORF">OD750_008845</name>
</gene>
<dbReference type="SUPFAM" id="SSF48452">
    <property type="entry name" value="TPR-like"/>
    <property type="match status" value="1"/>
</dbReference>
<proteinExistence type="predicted"/>
<dbReference type="PANTHER" id="PTHR44858">
    <property type="entry name" value="TETRATRICOPEPTIDE REPEAT PROTEIN 6"/>
    <property type="match status" value="1"/>
</dbReference>
<feature type="transmembrane region" description="Helical" evidence="5">
    <location>
        <begin position="141"/>
        <end position="159"/>
    </location>
</feature>
<keyword evidence="3 4" id="KW-0238">DNA-binding</keyword>
<keyword evidence="8" id="KW-1185">Reference proteome</keyword>
<dbReference type="Pfam" id="PF00486">
    <property type="entry name" value="Trans_reg_C"/>
    <property type="match status" value="1"/>
</dbReference>
<evidence type="ECO:0000256" key="3">
    <source>
        <dbReference type="ARBA" id="ARBA00023125"/>
    </source>
</evidence>
<dbReference type="PANTHER" id="PTHR44858:SF1">
    <property type="entry name" value="UDP-N-ACETYLGLUCOSAMINE--PEPTIDE N-ACETYLGLUCOSAMINYLTRANSFERASE SPINDLY-RELATED"/>
    <property type="match status" value="1"/>
</dbReference>
<evidence type="ECO:0000256" key="2">
    <source>
        <dbReference type="ARBA" id="ARBA00022803"/>
    </source>
</evidence>
<dbReference type="RefSeq" id="WP_263545012.1">
    <property type="nucleotide sequence ID" value="NZ_JAOVZO020000014.1"/>
</dbReference>
<dbReference type="Gene3D" id="1.10.10.10">
    <property type="entry name" value="Winged helix-like DNA-binding domain superfamily/Winged helix DNA-binding domain"/>
    <property type="match status" value="1"/>
</dbReference>
<name>A0A9X3YHU6_9GAMM</name>
<dbReference type="EMBL" id="JAOVZO020000014">
    <property type="protein sequence ID" value="MDC8012654.1"/>
    <property type="molecule type" value="Genomic_DNA"/>
</dbReference>
<dbReference type="InterPro" id="IPR016032">
    <property type="entry name" value="Sig_transdc_resp-reg_C-effctor"/>
</dbReference>
<sequence length="635" mass="70392">MKYRIAQYVIDTTRFRITSGDAAVPAEPKVFDLLVYLIRHRDRVLSRDELFREVWDGREVSDATLSNHVKSARKILGDNGELQKTILTIRGRGYQFVAPVDEIPDAPPDAGNEDIPEPLSVAPPLAGPALAGPAVPAPRRLLATAIALLFAVLIGWYAFASLRPRPPWDVPYIVVVPFDVSGDARDAWTPFADQVTREVIRNLRKISGLRVVPATSAFAFRDDKSRDHIRRQLPDVRFVLDGAVSVSAGNALRITAELEDLNTGLVVWDDAYEGRTDDTNLFAMQSGIAAAVSDSLKVAILAEERRALDAFPTANLNAYEAYVAGRFELGRISHESLPRAIALFDKAIALDPKFFDAYIARSDAYRQLFAYFEPPVEMLQKVVDSLAQARQLRPDSAEAWSSLGLTYVMAWRWKDAWTALNMARRRDPTLAQTELGFALYYSGLGEADKVKRALADAERLDPLDTEMADWGNWALFMVGENQAAREWADKRMRQHPDIGPVFSGASVGAYIAGDHETAIRLAQRGVELDASSVALIMLAQAYGYAGQREKVLPLLERAATVGTYTCPYESAVAYLSIGEPERAMDLLDEAVAKRSNCLVFLRNDPRLAPIRQHPRYAILLSRVGLDDVSVASYKK</sequence>
<evidence type="ECO:0000259" key="6">
    <source>
        <dbReference type="PROSITE" id="PS51755"/>
    </source>
</evidence>
<dbReference type="InterPro" id="IPR036388">
    <property type="entry name" value="WH-like_DNA-bd_sf"/>
</dbReference>
<feature type="DNA-binding region" description="OmpR/PhoB-type" evidence="4">
    <location>
        <begin position="1"/>
        <end position="98"/>
    </location>
</feature>
<evidence type="ECO:0000256" key="1">
    <source>
        <dbReference type="ARBA" id="ARBA00022737"/>
    </source>
</evidence>
<accession>A0A9X3YHU6</accession>
<keyword evidence="5" id="KW-1133">Transmembrane helix</keyword>
<dbReference type="GO" id="GO:0000160">
    <property type="term" value="P:phosphorelay signal transduction system"/>
    <property type="evidence" value="ECO:0007669"/>
    <property type="project" value="InterPro"/>
</dbReference>
<protein>
    <submittedName>
        <fullName evidence="7">Winged helix-turn-helix domain-containing protein</fullName>
    </submittedName>
</protein>
<keyword evidence="1" id="KW-0677">Repeat</keyword>
<dbReference type="InterPro" id="IPR011990">
    <property type="entry name" value="TPR-like_helical_dom_sf"/>
</dbReference>
<keyword evidence="5" id="KW-0812">Transmembrane</keyword>
<evidence type="ECO:0000313" key="8">
    <source>
        <dbReference type="Proteomes" id="UP001139971"/>
    </source>
</evidence>
<dbReference type="CDD" id="cd00383">
    <property type="entry name" value="trans_reg_C"/>
    <property type="match status" value="1"/>
</dbReference>
<organism evidence="7 8">
    <name type="scientific">Tahibacter soli</name>
    <dbReference type="NCBI Taxonomy" id="2983605"/>
    <lineage>
        <taxon>Bacteria</taxon>
        <taxon>Pseudomonadati</taxon>
        <taxon>Pseudomonadota</taxon>
        <taxon>Gammaproteobacteria</taxon>
        <taxon>Lysobacterales</taxon>
        <taxon>Rhodanobacteraceae</taxon>
        <taxon>Tahibacter</taxon>
    </lineage>
</organism>
<evidence type="ECO:0000313" key="7">
    <source>
        <dbReference type="EMBL" id="MDC8012654.1"/>
    </source>
</evidence>
<dbReference type="NCBIfam" id="NF047558">
    <property type="entry name" value="TPR_END_plus"/>
    <property type="match status" value="1"/>
</dbReference>